<dbReference type="PANTHER" id="PTHR11675:SF63">
    <property type="entry name" value="POLYPEPTIDE N-ACETYLGALACTOSAMINYLTRANSFERASE"/>
    <property type="match status" value="1"/>
</dbReference>
<evidence type="ECO:0000256" key="2">
    <source>
        <dbReference type="ARBA" id="ARBA00004323"/>
    </source>
</evidence>
<evidence type="ECO:0000256" key="12">
    <source>
        <dbReference type="ARBA" id="ARBA00023211"/>
    </source>
</evidence>
<keyword evidence="12 13" id="KW-0464">Manganese</keyword>
<keyword evidence="9" id="KW-0472">Membrane</keyword>
<organism evidence="15 16">
    <name type="scientific">Lottia gigantea</name>
    <name type="common">Giant owl limpet</name>
    <dbReference type="NCBI Taxonomy" id="225164"/>
    <lineage>
        <taxon>Eukaryota</taxon>
        <taxon>Metazoa</taxon>
        <taxon>Spiralia</taxon>
        <taxon>Lophotrochozoa</taxon>
        <taxon>Mollusca</taxon>
        <taxon>Gastropoda</taxon>
        <taxon>Patellogastropoda</taxon>
        <taxon>Lottioidea</taxon>
        <taxon>Lottiidae</taxon>
        <taxon>Lottia</taxon>
    </lineage>
</organism>
<name>V4A9U0_LOTGI</name>
<dbReference type="InterPro" id="IPR035992">
    <property type="entry name" value="Ricin_B-like_lectins"/>
</dbReference>
<keyword evidence="16" id="KW-1185">Reference proteome</keyword>
<dbReference type="STRING" id="225164.V4A9U0"/>
<dbReference type="EC" id="2.4.1.-" evidence="13"/>
<evidence type="ECO:0000256" key="7">
    <source>
        <dbReference type="ARBA" id="ARBA00022989"/>
    </source>
</evidence>
<comment type="subcellular location">
    <subcellularLocation>
        <location evidence="2 13">Golgi apparatus membrane</location>
        <topology evidence="2 13">Single-pass type II membrane protein</topology>
    </subcellularLocation>
</comment>
<keyword evidence="7" id="KW-1133">Transmembrane helix</keyword>
<dbReference type="GeneID" id="20242293"/>
<dbReference type="UniPathway" id="UPA00378"/>
<evidence type="ECO:0000256" key="4">
    <source>
        <dbReference type="ARBA" id="ARBA00022692"/>
    </source>
</evidence>
<evidence type="ECO:0000256" key="11">
    <source>
        <dbReference type="ARBA" id="ARBA00023180"/>
    </source>
</evidence>
<dbReference type="PANTHER" id="PTHR11675">
    <property type="entry name" value="N-ACETYLGALACTOSAMINYLTRANSFERASE"/>
    <property type="match status" value="1"/>
</dbReference>
<dbReference type="GO" id="GO:0006493">
    <property type="term" value="P:protein O-linked glycosylation"/>
    <property type="evidence" value="ECO:0007669"/>
    <property type="project" value="TreeGrafter"/>
</dbReference>
<dbReference type="RefSeq" id="XP_009048548.1">
    <property type="nucleotide sequence ID" value="XM_009050300.1"/>
</dbReference>
<protein>
    <recommendedName>
        <fullName evidence="13">Polypeptide N-acetylgalactosaminyltransferase</fullName>
        <ecNumber evidence="13">2.4.1.-</ecNumber>
    </recommendedName>
    <alternativeName>
        <fullName evidence="13">Protein-UDP acetylgalactosaminyltransferase</fullName>
    </alternativeName>
</protein>
<keyword evidence="6" id="KW-0735">Signal-anchor</keyword>
<dbReference type="FunFam" id="3.90.550.10:FF:000053">
    <property type="entry name" value="Polypeptide N-acetylgalactosaminyltransferase"/>
    <property type="match status" value="1"/>
</dbReference>
<evidence type="ECO:0000256" key="8">
    <source>
        <dbReference type="ARBA" id="ARBA00023034"/>
    </source>
</evidence>
<dbReference type="InterPro" id="IPR000772">
    <property type="entry name" value="Ricin_B_lectin"/>
</dbReference>
<keyword evidence="5 13" id="KW-0430">Lectin</keyword>
<keyword evidence="10 13" id="KW-1015">Disulfide bond</keyword>
<dbReference type="GO" id="GO:0030246">
    <property type="term" value="F:carbohydrate binding"/>
    <property type="evidence" value="ECO:0007669"/>
    <property type="project" value="UniProtKB-KW"/>
</dbReference>
<dbReference type="Pfam" id="PF00535">
    <property type="entry name" value="Glycos_transf_2"/>
    <property type="match status" value="1"/>
</dbReference>
<evidence type="ECO:0000256" key="6">
    <source>
        <dbReference type="ARBA" id="ARBA00022968"/>
    </source>
</evidence>
<evidence type="ECO:0000256" key="1">
    <source>
        <dbReference type="ARBA" id="ARBA00001936"/>
    </source>
</evidence>
<evidence type="ECO:0000256" key="3">
    <source>
        <dbReference type="ARBA" id="ARBA00005680"/>
    </source>
</evidence>
<keyword evidence="11" id="KW-0325">Glycoprotein</keyword>
<dbReference type="HOGENOM" id="CLU_013477_0_1_1"/>
<dbReference type="SUPFAM" id="SSF50370">
    <property type="entry name" value="Ricin B-like lectins"/>
    <property type="match status" value="1"/>
</dbReference>
<dbReference type="CTD" id="20242293"/>
<evidence type="ECO:0000256" key="5">
    <source>
        <dbReference type="ARBA" id="ARBA00022734"/>
    </source>
</evidence>
<dbReference type="InterPro" id="IPR045885">
    <property type="entry name" value="GalNAc-T"/>
</dbReference>
<evidence type="ECO:0000259" key="14">
    <source>
        <dbReference type="SMART" id="SM00458"/>
    </source>
</evidence>
<evidence type="ECO:0000313" key="16">
    <source>
        <dbReference type="Proteomes" id="UP000030746"/>
    </source>
</evidence>
<keyword evidence="13" id="KW-0808">Transferase</keyword>
<evidence type="ECO:0000313" key="15">
    <source>
        <dbReference type="EMBL" id="ESP00759.1"/>
    </source>
</evidence>
<keyword evidence="8 13" id="KW-0333">Golgi apparatus</keyword>
<dbReference type="InterPro" id="IPR029044">
    <property type="entry name" value="Nucleotide-diphossugar_trans"/>
</dbReference>
<sequence length="539" mass="61045">MAEQVEESRSNMSAENEKYDENYLLSLAEIKSENDQQLHDEGYHQHAFNLLISEKLSFTRPLPDTRDPQCKDKVYPTNLPKASIVICFYNEAYSSLLRTVHSIYHRSPNDLIHEVILVNDNSEIEGLLPKLRTYLSNHLPAVKLVTSAERLGLIRARIFGARKATGEVLVFLDSHCEVNDGWLEPLLARVQENSKNVVIPIIDMINADTFIYEKSPLVKGGFNWGMHFRWDPLPASTGPISHTDPIVSPTMAGGLFAINRVYFHHLGEYDPGMDIWGGENLEISFRIWQCGGNLEILPCSRVGHIFRKRRPYGSPHGDSFLKNSLRVAHTWMDEYKKHFFNIRPEAAKMEYGDISKRLELRKQLGCKSFKWYLDNVYPEQSIPSVNGQGREAKFMRPIVHKDIVVKQKGLLKHTGSGLCVDSVGDVHVKKSLLRLTVCNLSNENKNQVWYETGNKEMRLANVLCLDVTGEGKTEFARLTKCGGFGSQEWIWNTKDGRSQLFNPASGMCLTTVNIEPGSYLTLAVCSSSQLLDFHLISAS</sequence>
<dbReference type="SMART" id="SM00458">
    <property type="entry name" value="RICIN"/>
    <property type="match status" value="1"/>
</dbReference>
<dbReference type="GO" id="GO:0008593">
    <property type="term" value="P:regulation of Notch signaling pathway"/>
    <property type="evidence" value="ECO:0007669"/>
    <property type="project" value="TreeGrafter"/>
</dbReference>
<keyword evidence="13" id="KW-0328">Glycosyltransferase</keyword>
<comment type="cofactor">
    <cofactor evidence="1 13">
        <name>Mn(2+)</name>
        <dbReference type="ChEBI" id="CHEBI:29035"/>
    </cofactor>
</comment>
<dbReference type="Gene3D" id="2.80.10.50">
    <property type="match status" value="1"/>
</dbReference>
<reference evidence="15 16" key="1">
    <citation type="journal article" date="2013" name="Nature">
        <title>Insights into bilaterian evolution from three spiralian genomes.</title>
        <authorList>
            <person name="Simakov O."/>
            <person name="Marletaz F."/>
            <person name="Cho S.J."/>
            <person name="Edsinger-Gonzales E."/>
            <person name="Havlak P."/>
            <person name="Hellsten U."/>
            <person name="Kuo D.H."/>
            <person name="Larsson T."/>
            <person name="Lv J."/>
            <person name="Arendt D."/>
            <person name="Savage R."/>
            <person name="Osoegawa K."/>
            <person name="de Jong P."/>
            <person name="Grimwood J."/>
            <person name="Chapman J.A."/>
            <person name="Shapiro H."/>
            <person name="Aerts A."/>
            <person name="Otillar R.P."/>
            <person name="Terry A.Y."/>
            <person name="Boore J.L."/>
            <person name="Grigoriev I.V."/>
            <person name="Lindberg D.R."/>
            <person name="Seaver E.C."/>
            <person name="Weisblat D.A."/>
            <person name="Putnam N.H."/>
            <person name="Rokhsar D.S."/>
        </authorList>
    </citation>
    <scope>NUCLEOTIDE SEQUENCE [LARGE SCALE GENOMIC DNA]</scope>
</reference>
<feature type="domain" description="Ricin B lectin" evidence="14">
    <location>
        <begin position="408"/>
        <end position="534"/>
    </location>
</feature>
<evidence type="ECO:0000256" key="13">
    <source>
        <dbReference type="RuleBase" id="RU361242"/>
    </source>
</evidence>
<dbReference type="KEGG" id="lgi:LOTGIDRAFT_173115"/>
<gene>
    <name evidence="15" type="ORF">LOTGIDRAFT_173115</name>
</gene>
<dbReference type="InterPro" id="IPR001173">
    <property type="entry name" value="Glyco_trans_2-like"/>
</dbReference>
<dbReference type="CDD" id="cd02510">
    <property type="entry name" value="pp-GalNAc-T"/>
    <property type="match status" value="1"/>
</dbReference>
<dbReference type="EMBL" id="KB200682">
    <property type="protein sequence ID" value="ESP00759.1"/>
    <property type="molecule type" value="Genomic_DNA"/>
</dbReference>
<dbReference type="OrthoDB" id="5988548at2759"/>
<dbReference type="SUPFAM" id="SSF53448">
    <property type="entry name" value="Nucleotide-diphospho-sugar transferases"/>
    <property type="match status" value="1"/>
</dbReference>
<dbReference type="Gene3D" id="3.90.550.10">
    <property type="entry name" value="Spore Coat Polysaccharide Biosynthesis Protein SpsA, Chain A"/>
    <property type="match status" value="1"/>
</dbReference>
<dbReference type="GO" id="GO:0000139">
    <property type="term" value="C:Golgi membrane"/>
    <property type="evidence" value="ECO:0007669"/>
    <property type="project" value="UniProtKB-SubCell"/>
</dbReference>
<proteinExistence type="inferred from homology"/>
<dbReference type="CDD" id="cd23440">
    <property type="entry name" value="beta-trefoil_Ricin_GALNT11"/>
    <property type="match status" value="1"/>
</dbReference>
<dbReference type="AlphaFoldDB" id="V4A9U0"/>
<comment type="similarity">
    <text evidence="3 13">Belongs to the glycosyltransferase 2 family. GalNAc-T subfamily.</text>
</comment>
<dbReference type="Pfam" id="PF00652">
    <property type="entry name" value="Ricin_B_lectin"/>
    <property type="match status" value="1"/>
</dbReference>
<accession>V4A9U0</accession>
<comment type="pathway">
    <text evidence="13">Protein modification; protein glycosylation.</text>
</comment>
<dbReference type="PROSITE" id="PS50231">
    <property type="entry name" value="RICIN_B_LECTIN"/>
    <property type="match status" value="1"/>
</dbReference>
<keyword evidence="4" id="KW-0812">Transmembrane</keyword>
<dbReference type="OMA" id="PVFQPWH"/>
<dbReference type="GO" id="GO:0005112">
    <property type="term" value="F:Notch binding"/>
    <property type="evidence" value="ECO:0007669"/>
    <property type="project" value="TreeGrafter"/>
</dbReference>
<evidence type="ECO:0000256" key="9">
    <source>
        <dbReference type="ARBA" id="ARBA00023136"/>
    </source>
</evidence>
<dbReference type="Proteomes" id="UP000030746">
    <property type="component" value="Unassembled WGS sequence"/>
</dbReference>
<evidence type="ECO:0000256" key="10">
    <source>
        <dbReference type="ARBA" id="ARBA00023157"/>
    </source>
</evidence>
<dbReference type="GO" id="GO:0004653">
    <property type="term" value="F:polypeptide N-acetylgalactosaminyltransferase activity"/>
    <property type="evidence" value="ECO:0007669"/>
    <property type="project" value="TreeGrafter"/>
</dbReference>